<dbReference type="InterPro" id="IPR036188">
    <property type="entry name" value="FAD/NAD-bd_sf"/>
</dbReference>
<sequence length="480" mass="54028">MSDSHIYDPIKPFDQHGPHADFSFSRMPLGEDRQRVAIIGTGIAGLSAAWMLKDSYDLTVFEKAAKPGGHSHSFNAGTTEDPLWIDMGFIVFNNPCYPNLLNLFDHLGVAHEPSDMSFGVSVDQDGPGHLEYASTSLNGLFAQRRNLIRPRFLSLLSDIMRFYKHAPIDTKALTSDSYTLGEYLTDKRYGRAFIDDHLLPQAAAIWSTSAREIMDYPLKAFIAFFENHGLLRLKDRVPWRTVTNGSQAYVEKLTATFTDRIVTNTAIRTVIRHEREVIVIDEQDRAHRFDHVIFATHTPDTLAMLGDPDDMETDILGGISYTPNTVVLHTDANLMPKRRHAWSSWNYIGKGADHDRQLCVSYWMNRLQNLNTDTDYFVTLNPVTPVDPAKIISVAEFDHPLFNARALKSQQHIGLIQGVRRTWFCGAWMGHGFHEDGLQSGLAVAEALSGLKRPWAFDAAQSRIAWRPKPADYAADIAAE</sequence>
<dbReference type="Gene3D" id="1.10.405.20">
    <property type="match status" value="1"/>
</dbReference>
<dbReference type="Proteomes" id="UP000662572">
    <property type="component" value="Unassembled WGS sequence"/>
</dbReference>
<dbReference type="Gene3D" id="3.30.70.1990">
    <property type="match status" value="1"/>
</dbReference>
<name>A0A918USF4_9CAUL</name>
<dbReference type="InterPro" id="IPR050464">
    <property type="entry name" value="Zeta_carotene_desat/Oxidored"/>
</dbReference>
<dbReference type="AlphaFoldDB" id="A0A918USF4"/>
<protein>
    <submittedName>
        <fullName evidence="2">NAD/FAD-binding protein</fullName>
    </submittedName>
</protein>
<dbReference type="GO" id="GO:0016491">
    <property type="term" value="F:oxidoreductase activity"/>
    <property type="evidence" value="ECO:0007669"/>
    <property type="project" value="InterPro"/>
</dbReference>
<reference evidence="2" key="2">
    <citation type="submission" date="2020-09" db="EMBL/GenBank/DDBJ databases">
        <authorList>
            <person name="Sun Q."/>
            <person name="Kim S."/>
        </authorList>
    </citation>
    <scope>NUCLEOTIDE SEQUENCE</scope>
    <source>
        <strain evidence="2">KCTC 32296</strain>
    </source>
</reference>
<dbReference type="RefSeq" id="WP_229807610.1">
    <property type="nucleotide sequence ID" value="NZ_BMZB01000001.1"/>
</dbReference>
<dbReference type="EMBL" id="BMZB01000001">
    <property type="protein sequence ID" value="GGZ30036.1"/>
    <property type="molecule type" value="Genomic_DNA"/>
</dbReference>
<reference evidence="2" key="1">
    <citation type="journal article" date="2014" name="Int. J. Syst. Evol. Microbiol.">
        <title>Complete genome sequence of Corynebacterium casei LMG S-19264T (=DSM 44701T), isolated from a smear-ripened cheese.</title>
        <authorList>
            <consortium name="US DOE Joint Genome Institute (JGI-PGF)"/>
            <person name="Walter F."/>
            <person name="Albersmeier A."/>
            <person name="Kalinowski J."/>
            <person name="Ruckert C."/>
        </authorList>
    </citation>
    <scope>NUCLEOTIDE SEQUENCE</scope>
    <source>
        <strain evidence="2">KCTC 32296</strain>
    </source>
</reference>
<evidence type="ECO:0000313" key="2">
    <source>
        <dbReference type="EMBL" id="GGZ30036.1"/>
    </source>
</evidence>
<dbReference type="PANTHER" id="PTHR42923">
    <property type="entry name" value="PROTOPORPHYRINOGEN OXIDASE"/>
    <property type="match status" value="1"/>
</dbReference>
<dbReference type="Gene3D" id="3.50.50.60">
    <property type="entry name" value="FAD/NAD(P)-binding domain"/>
    <property type="match status" value="1"/>
</dbReference>
<dbReference type="InterPro" id="IPR002937">
    <property type="entry name" value="Amino_oxidase"/>
</dbReference>
<keyword evidence="3" id="KW-1185">Reference proteome</keyword>
<organism evidence="2 3">
    <name type="scientific">Asticcacaulis endophyticus</name>
    <dbReference type="NCBI Taxonomy" id="1395890"/>
    <lineage>
        <taxon>Bacteria</taxon>
        <taxon>Pseudomonadati</taxon>
        <taxon>Pseudomonadota</taxon>
        <taxon>Alphaproteobacteria</taxon>
        <taxon>Caulobacterales</taxon>
        <taxon>Caulobacteraceae</taxon>
        <taxon>Asticcacaulis</taxon>
    </lineage>
</organism>
<dbReference type="PANTHER" id="PTHR42923:SF17">
    <property type="entry name" value="AMINE OXIDASE DOMAIN-CONTAINING PROTEIN"/>
    <property type="match status" value="1"/>
</dbReference>
<evidence type="ECO:0000259" key="1">
    <source>
        <dbReference type="Pfam" id="PF01593"/>
    </source>
</evidence>
<proteinExistence type="predicted"/>
<dbReference type="SUPFAM" id="SSF51905">
    <property type="entry name" value="FAD/NAD(P)-binding domain"/>
    <property type="match status" value="1"/>
</dbReference>
<comment type="caution">
    <text evidence="2">The sequence shown here is derived from an EMBL/GenBank/DDBJ whole genome shotgun (WGS) entry which is preliminary data.</text>
</comment>
<dbReference type="Pfam" id="PF01593">
    <property type="entry name" value="Amino_oxidase"/>
    <property type="match status" value="1"/>
</dbReference>
<feature type="domain" description="Amine oxidase" evidence="1">
    <location>
        <begin position="43"/>
        <end position="323"/>
    </location>
</feature>
<evidence type="ECO:0000313" key="3">
    <source>
        <dbReference type="Proteomes" id="UP000662572"/>
    </source>
</evidence>
<accession>A0A918USF4</accession>
<gene>
    <name evidence="2" type="ORF">GCM10011273_15250</name>
</gene>